<organism evidence="6 7">
    <name type="scientific">Desulfobulbus oralis</name>
    <dbReference type="NCBI Taxonomy" id="1986146"/>
    <lineage>
        <taxon>Bacteria</taxon>
        <taxon>Pseudomonadati</taxon>
        <taxon>Thermodesulfobacteriota</taxon>
        <taxon>Desulfobulbia</taxon>
        <taxon>Desulfobulbales</taxon>
        <taxon>Desulfobulbaceae</taxon>
        <taxon>Desulfobulbus</taxon>
    </lineage>
</organism>
<keyword evidence="1 6" id="KW-0436">Ligase</keyword>
<dbReference type="EMBL" id="CP021255">
    <property type="protein sequence ID" value="AVD70818.1"/>
    <property type="molecule type" value="Genomic_DNA"/>
</dbReference>
<dbReference type="GO" id="GO:0046872">
    <property type="term" value="F:metal ion binding"/>
    <property type="evidence" value="ECO:0007669"/>
    <property type="project" value="InterPro"/>
</dbReference>
<dbReference type="Gene3D" id="3.30.470.20">
    <property type="entry name" value="ATP-grasp fold, B domain"/>
    <property type="match status" value="1"/>
</dbReference>
<accession>A0A2L1GME4</accession>
<keyword evidence="2 4" id="KW-0547">Nucleotide-binding</keyword>
<dbReference type="Pfam" id="PF02786">
    <property type="entry name" value="CPSase_L_D2"/>
    <property type="match status" value="1"/>
</dbReference>
<sequence length="391" mass="45363">MNCIFISPHFPPQYHHFCQQLKFAGANALGIGDAPYDELKPAVRDSLTEYYRVNRMTDYEELLRACGYFTHKYGKIDRIDSLNEYWLSTEARLRDDFNVYGLKTSDLPAVRHKSEMKKRFQEAGIPVAPGRVVESLADARKLVKQIGYPVVAKPDAGVGAHHTYRLDNDKDLVRFFERRPDVDCIMEGFVCGQIHSFDGLADKNGKPVFLTSHVFSQGIMETVNEGQHLSYYSVRRIPAVLHRQGMKCLEVFDVRERFFHIEFFKTDKDEFTALEINMRPPGGFTTEMFNYACDIDIYRVWAELLVRGNNQLDFERRYFCGYASRKENIRYLHSHEEIIERYGADICQVNQIPVVFSGALGELGYIFRTEKTSRLQEIIRFIHQTGTRQEA</sequence>
<dbReference type="SUPFAM" id="SSF56059">
    <property type="entry name" value="Glutathione synthetase ATP-binding domain-like"/>
    <property type="match status" value="1"/>
</dbReference>
<dbReference type="InterPro" id="IPR052032">
    <property type="entry name" value="ATP-dep_AA_Ligase"/>
</dbReference>
<proteinExistence type="predicted"/>
<keyword evidence="7" id="KW-1185">Reference proteome</keyword>
<dbReference type="Gene3D" id="3.30.1490.20">
    <property type="entry name" value="ATP-grasp fold, A domain"/>
    <property type="match status" value="1"/>
</dbReference>
<evidence type="ECO:0000313" key="7">
    <source>
        <dbReference type="Proteomes" id="UP000239867"/>
    </source>
</evidence>
<dbReference type="GO" id="GO:0016874">
    <property type="term" value="F:ligase activity"/>
    <property type="evidence" value="ECO:0007669"/>
    <property type="project" value="UniProtKB-KW"/>
</dbReference>
<gene>
    <name evidence="6" type="ORF">CAY53_04420</name>
</gene>
<dbReference type="InterPro" id="IPR005479">
    <property type="entry name" value="CPAse_ATP-bd"/>
</dbReference>
<evidence type="ECO:0000256" key="4">
    <source>
        <dbReference type="PROSITE-ProRule" id="PRU00409"/>
    </source>
</evidence>
<dbReference type="PROSITE" id="PS50975">
    <property type="entry name" value="ATP_GRASP"/>
    <property type="match status" value="1"/>
</dbReference>
<feature type="domain" description="ATP-grasp" evidence="5">
    <location>
        <begin position="117"/>
        <end position="306"/>
    </location>
</feature>
<evidence type="ECO:0000259" key="5">
    <source>
        <dbReference type="PROSITE" id="PS50975"/>
    </source>
</evidence>
<dbReference type="PANTHER" id="PTHR43585:SF2">
    <property type="entry name" value="ATP-GRASP ENZYME FSQD"/>
    <property type="match status" value="1"/>
</dbReference>
<dbReference type="OrthoDB" id="24041at2"/>
<dbReference type="Gene3D" id="3.40.50.20">
    <property type="match status" value="1"/>
</dbReference>
<dbReference type="Proteomes" id="UP000239867">
    <property type="component" value="Chromosome"/>
</dbReference>
<dbReference type="InterPro" id="IPR011761">
    <property type="entry name" value="ATP-grasp"/>
</dbReference>
<evidence type="ECO:0000256" key="3">
    <source>
        <dbReference type="ARBA" id="ARBA00022840"/>
    </source>
</evidence>
<dbReference type="AlphaFoldDB" id="A0A2L1GME4"/>
<keyword evidence="3 4" id="KW-0067">ATP-binding</keyword>
<evidence type="ECO:0000256" key="2">
    <source>
        <dbReference type="ARBA" id="ARBA00022741"/>
    </source>
</evidence>
<reference evidence="6 7" key="1">
    <citation type="journal article" date="2018" name="MBio">
        <title>Insights into the evolution of host association through the isolation and characterization of a novel human periodontal pathobiont, Desulfobulbus oralis.</title>
        <authorList>
            <person name="Cross K.L."/>
            <person name="Chirania P."/>
            <person name="Xiong W."/>
            <person name="Beall C.J."/>
            <person name="Elkins J.G."/>
            <person name="Giannone R.J."/>
            <person name="Griffen A.L."/>
            <person name="Guss A.M."/>
            <person name="Hettich R.L."/>
            <person name="Joshi S.S."/>
            <person name="Mokrzan E.M."/>
            <person name="Martin R.K."/>
            <person name="Zhulin I.B."/>
            <person name="Leys E.J."/>
            <person name="Podar M."/>
        </authorList>
    </citation>
    <scope>NUCLEOTIDE SEQUENCE [LARGE SCALE GENOMIC DNA]</scope>
    <source>
        <strain evidence="6 7">ORNL</strain>
    </source>
</reference>
<evidence type="ECO:0000256" key="1">
    <source>
        <dbReference type="ARBA" id="ARBA00022598"/>
    </source>
</evidence>
<name>A0A2L1GME4_9BACT</name>
<protein>
    <submittedName>
        <fullName evidence="6">Carboxylate--amine ligase</fullName>
    </submittedName>
</protein>
<dbReference type="KEGG" id="deo:CAY53_04420"/>
<dbReference type="GO" id="GO:0005524">
    <property type="term" value="F:ATP binding"/>
    <property type="evidence" value="ECO:0007669"/>
    <property type="project" value="UniProtKB-UniRule"/>
</dbReference>
<dbReference type="PANTHER" id="PTHR43585">
    <property type="entry name" value="FUMIPYRROLE BIOSYNTHESIS PROTEIN C"/>
    <property type="match status" value="1"/>
</dbReference>
<dbReference type="RefSeq" id="WP_104936105.1">
    <property type="nucleotide sequence ID" value="NZ_CP021255.1"/>
</dbReference>
<dbReference type="InterPro" id="IPR013815">
    <property type="entry name" value="ATP_grasp_subdomain_1"/>
</dbReference>
<evidence type="ECO:0000313" key="6">
    <source>
        <dbReference type="EMBL" id="AVD70818.1"/>
    </source>
</evidence>